<name>A0AB39BX70_9BACI</name>
<dbReference type="SUPFAM" id="SSF48208">
    <property type="entry name" value="Six-hairpin glycosidases"/>
    <property type="match status" value="1"/>
</dbReference>
<dbReference type="InterPro" id="IPR037018">
    <property type="entry name" value="GH65_N"/>
</dbReference>
<evidence type="ECO:0008006" key="2">
    <source>
        <dbReference type="Google" id="ProtNLM"/>
    </source>
</evidence>
<accession>A0AB39BX70</accession>
<gene>
    <name evidence="1" type="ORF">AB3N04_09280</name>
</gene>
<proteinExistence type="predicted"/>
<dbReference type="EMBL" id="CP162551">
    <property type="protein sequence ID" value="XDI38482.1"/>
    <property type="molecule type" value="Genomic_DNA"/>
</dbReference>
<dbReference type="AlphaFoldDB" id="A0AB39BX70"/>
<evidence type="ECO:0000313" key="1">
    <source>
        <dbReference type="EMBL" id="XDI38482.1"/>
    </source>
</evidence>
<dbReference type="GO" id="GO:0005975">
    <property type="term" value="P:carbohydrate metabolic process"/>
    <property type="evidence" value="ECO:0007669"/>
    <property type="project" value="InterPro"/>
</dbReference>
<dbReference type="InterPro" id="IPR008928">
    <property type="entry name" value="6-hairpin_glycosidase_sf"/>
</dbReference>
<dbReference type="Gene3D" id="2.70.98.40">
    <property type="entry name" value="Glycoside hydrolase, family 65, N-terminal domain"/>
    <property type="match status" value="1"/>
</dbReference>
<dbReference type="GO" id="GO:0003824">
    <property type="term" value="F:catalytic activity"/>
    <property type="evidence" value="ECO:0007669"/>
    <property type="project" value="UniProtKB-ARBA"/>
</dbReference>
<organism evidence="1">
    <name type="scientific">Alkalihalophilus sp. As8PL</name>
    <dbReference type="NCBI Taxonomy" id="3237103"/>
    <lineage>
        <taxon>Bacteria</taxon>
        <taxon>Bacillati</taxon>
        <taxon>Bacillota</taxon>
        <taxon>Bacilli</taxon>
        <taxon>Bacillales</taxon>
        <taxon>Bacillaceae</taxon>
        <taxon>Alkalihalophilus</taxon>
    </lineage>
</organism>
<sequence>MYKLNKDQTFKIDNYQEQAPFSSFLPGIAGVDGIPMWVFYVNRGQGIASFGIQDKDHAMLEFMPADKSYQNVQVQGFRTFIKVVEDGEESFLEPFSSQNNKKNNIEEKMTISENVLELEFIHKTLELKLKVEYFILPEAAVAGLVRQVTLTNLSEKTRDIEILDGLPAIFPSGVPNMAYKELGNTVKSWFDVVNVDENIPFYRLRGSIEDSSEVKEIHQGNFYMSFSRSPQGEEKLLKPIIDREVIFGSDTSLQVPHQFLNQPISTLLEQPNQTTNKVSCGFSAEKVELGSNEQVEFHTVIGYAKNLDTVQSYVKDTFTISKLEEMQERAKDITDSITSKIKTRTGQPLFDAYAQQSFLDNGLRGGFPIIFEKEAQNKVYYLFSRKHGDLERDYNFFSISPTYYSQGNGNYRDINQNRRCDVFFEPKVEDYNVNLFMNLIQLDGYNPLAVKGVRFMIKGHFPVSEFVDNGEEKLDEFFKKSYTPGELKHFIEDENIPLTSSFEKLLSSALVASDELEQAEFGEGYWMDHWTYNLDLVDSYLAIYPDKEKPFYFNKSYKYFESPVRVKNRQEKYVVSNGKLRQYHAVEKMKEKVEKAAANNGVLWIKNNFGEGDIYYTSLYSKLVVLALVKTATIAPYGLGIEMEGDKPGWNDSLNGLPGMFGASTSELFELKRLIDMLLRVESGDEVALPVEVSEFLGRIVEELTTLDGGPGSDESESRYWNKVTSHREHYRETIYAGISGEEVSYTLEEMKQSLLVLKKRVEKGIERVQSDADPLIPTYFYFEPKADITDVSVDRSDIEWLPRAVTPFLEGVVKQLKVTEQSELAKELYDTVKKSDIYDQKLSMYKTSMSIAEEPLELGRAKSFTPGWLENESIFLHMEYKYLLATLKAGLTDEFFEDMKKALIPFLDPEVYGRSILENSSFIASSANPNADLHGQGFVSRLSGSTIEFMNMWFVMMAGEKPFLLKEGQLSCQLSPTLPGWMFDDNGEVSFTFLGVTEVVYVNKERVNTYGVDGVSPTSIEITFDDGTTKHVEPTEVVGDLAVAVRNGDVSKIVVRLS</sequence>
<dbReference type="RefSeq" id="WP_368505767.1">
    <property type="nucleotide sequence ID" value="NZ_CP162551.1"/>
</dbReference>
<reference evidence="1" key="1">
    <citation type="submission" date="2024-07" db="EMBL/GenBank/DDBJ databases">
        <title>Identification and characteristics of an arsenic-resistant bacterial isolate, which belongs to a novel species.</title>
        <authorList>
            <person name="Juszczyk A."/>
            <person name="Kowalczyk A."/>
            <person name="Was K."/>
            <person name="Kosowicz W."/>
            <person name="Budzyn A."/>
            <person name="Latowski D."/>
        </authorList>
    </citation>
    <scope>NUCLEOTIDE SEQUENCE</scope>
    <source>
        <strain evidence="1">As8PL</strain>
    </source>
</reference>
<protein>
    <recommendedName>
        <fullName evidence="2">Cellobiose phosphorylase</fullName>
    </recommendedName>
</protein>